<name>A0A8J4WVG9_9TREM</name>
<keyword evidence="1" id="KW-1133">Transmembrane helix</keyword>
<keyword evidence="2" id="KW-0732">Signal</keyword>
<keyword evidence="1" id="KW-0472">Membrane</keyword>
<evidence type="ECO:0000313" key="3">
    <source>
        <dbReference type="EMBL" id="KAF5406390.1"/>
    </source>
</evidence>
<feature type="signal peptide" evidence="2">
    <location>
        <begin position="1"/>
        <end position="22"/>
    </location>
</feature>
<keyword evidence="4" id="KW-1185">Reference proteome</keyword>
<organism evidence="3 4">
    <name type="scientific">Paragonimus heterotremus</name>
    <dbReference type="NCBI Taxonomy" id="100268"/>
    <lineage>
        <taxon>Eukaryota</taxon>
        <taxon>Metazoa</taxon>
        <taxon>Spiralia</taxon>
        <taxon>Lophotrochozoa</taxon>
        <taxon>Platyhelminthes</taxon>
        <taxon>Trematoda</taxon>
        <taxon>Digenea</taxon>
        <taxon>Plagiorchiida</taxon>
        <taxon>Troglotremata</taxon>
        <taxon>Troglotrematidae</taxon>
        <taxon>Paragonimus</taxon>
    </lineage>
</organism>
<accession>A0A8J4WVG9</accession>
<protein>
    <submittedName>
        <fullName evidence="3">Uncharacterized protein</fullName>
    </submittedName>
</protein>
<feature type="transmembrane region" description="Helical" evidence="1">
    <location>
        <begin position="67"/>
        <end position="97"/>
    </location>
</feature>
<evidence type="ECO:0000256" key="2">
    <source>
        <dbReference type="SAM" id="SignalP"/>
    </source>
</evidence>
<reference evidence="3" key="1">
    <citation type="submission" date="2019-05" db="EMBL/GenBank/DDBJ databases">
        <title>Annotation for the trematode Paragonimus heterotremus.</title>
        <authorList>
            <person name="Choi Y.-J."/>
        </authorList>
    </citation>
    <scope>NUCLEOTIDE SEQUENCE</scope>
    <source>
        <strain evidence="3">LC</strain>
    </source>
</reference>
<feature type="chain" id="PRO_5035177252" evidence="2">
    <location>
        <begin position="23"/>
        <end position="147"/>
    </location>
</feature>
<evidence type="ECO:0000313" key="4">
    <source>
        <dbReference type="Proteomes" id="UP000748531"/>
    </source>
</evidence>
<evidence type="ECO:0000256" key="1">
    <source>
        <dbReference type="SAM" id="Phobius"/>
    </source>
</evidence>
<comment type="caution">
    <text evidence="3">The sequence shown here is derived from an EMBL/GenBank/DDBJ whole genome shotgun (WGS) entry which is preliminary data.</text>
</comment>
<proteinExistence type="predicted"/>
<dbReference type="Proteomes" id="UP000748531">
    <property type="component" value="Unassembled WGS sequence"/>
</dbReference>
<dbReference type="OrthoDB" id="10336093at2759"/>
<sequence>MFGLRKITLFYAVTLCVLGVFGTSPQNETSIGQEMQLEQPQVSGVLSKIIEAATLITGVQGTAVGNAIIGLMATITTLLCLLLIWLICFFCCIVCYVSREHSHHDGDYHHKDRGYCQTCCEVCCCCCPCFWSNRHDDIHGSASMHQP</sequence>
<keyword evidence="1" id="KW-0812">Transmembrane</keyword>
<dbReference type="EMBL" id="LUCH01000019">
    <property type="protein sequence ID" value="KAF5406390.1"/>
    <property type="molecule type" value="Genomic_DNA"/>
</dbReference>
<dbReference type="AlphaFoldDB" id="A0A8J4WVG9"/>
<gene>
    <name evidence="3" type="ORF">PHET_00081</name>
</gene>